<keyword evidence="1" id="KW-0812">Transmembrane</keyword>
<organism evidence="2 3">
    <name type="scientific">Cohnella xylanilytica</name>
    <dbReference type="NCBI Taxonomy" id="557555"/>
    <lineage>
        <taxon>Bacteria</taxon>
        <taxon>Bacillati</taxon>
        <taxon>Bacillota</taxon>
        <taxon>Bacilli</taxon>
        <taxon>Bacillales</taxon>
        <taxon>Paenibacillaceae</taxon>
        <taxon>Cohnella</taxon>
    </lineage>
</organism>
<reference evidence="2 3" key="1">
    <citation type="submission" date="2020-08" db="EMBL/GenBank/DDBJ databases">
        <title>Cohnella phylogeny.</title>
        <authorList>
            <person name="Dunlap C."/>
        </authorList>
    </citation>
    <scope>NUCLEOTIDE SEQUENCE [LARGE SCALE GENOMIC DNA]</scope>
    <source>
        <strain evidence="2 3">DSM 25239</strain>
    </source>
</reference>
<feature type="transmembrane region" description="Helical" evidence="1">
    <location>
        <begin position="150"/>
        <end position="172"/>
    </location>
</feature>
<dbReference type="EMBL" id="JACJVR010000056">
    <property type="protein sequence ID" value="MBB6692633.1"/>
    <property type="molecule type" value="Genomic_DNA"/>
</dbReference>
<evidence type="ECO:0000313" key="3">
    <source>
        <dbReference type="Proteomes" id="UP000553776"/>
    </source>
</evidence>
<dbReference type="GO" id="GO:0005886">
    <property type="term" value="C:plasma membrane"/>
    <property type="evidence" value="ECO:0007669"/>
    <property type="project" value="UniProtKB-SubCell"/>
</dbReference>
<accession>A0A841U2S0</accession>
<comment type="caution">
    <text evidence="2">The sequence shown here is derived from an EMBL/GenBank/DDBJ whole genome shotgun (WGS) entry which is preliminary data.</text>
</comment>
<feature type="transmembrane region" description="Helical" evidence="1">
    <location>
        <begin position="104"/>
        <end position="130"/>
    </location>
</feature>
<dbReference type="Pfam" id="PF12679">
    <property type="entry name" value="ABC2_membrane_2"/>
    <property type="match status" value="1"/>
</dbReference>
<protein>
    <submittedName>
        <fullName evidence="2">ABC transporter permease subunit</fullName>
    </submittedName>
</protein>
<dbReference type="RefSeq" id="WP_185136622.1">
    <property type="nucleotide sequence ID" value="NZ_BORM01000006.1"/>
</dbReference>
<dbReference type="Proteomes" id="UP000553776">
    <property type="component" value="Unassembled WGS sequence"/>
</dbReference>
<name>A0A841U2S0_9BACL</name>
<evidence type="ECO:0000256" key="1">
    <source>
        <dbReference type="SAM" id="Phobius"/>
    </source>
</evidence>
<keyword evidence="1" id="KW-1133">Transmembrane helix</keyword>
<keyword evidence="1" id="KW-0472">Membrane</keyword>
<dbReference type="GO" id="GO:0140359">
    <property type="term" value="F:ABC-type transporter activity"/>
    <property type="evidence" value="ECO:0007669"/>
    <property type="project" value="InterPro"/>
</dbReference>
<feature type="transmembrane region" description="Helical" evidence="1">
    <location>
        <begin position="179"/>
        <end position="199"/>
    </location>
</feature>
<proteinExistence type="predicted"/>
<evidence type="ECO:0000313" key="2">
    <source>
        <dbReference type="EMBL" id="MBB6692633.1"/>
    </source>
</evidence>
<keyword evidence="3" id="KW-1185">Reference proteome</keyword>
<feature type="transmembrane region" description="Helical" evidence="1">
    <location>
        <begin position="219"/>
        <end position="240"/>
    </location>
</feature>
<feature type="transmembrane region" description="Helical" evidence="1">
    <location>
        <begin position="27"/>
        <end position="49"/>
    </location>
</feature>
<feature type="transmembrane region" description="Helical" evidence="1">
    <location>
        <begin position="55"/>
        <end position="77"/>
    </location>
</feature>
<gene>
    <name evidence="2" type="ORF">H7B90_14580</name>
</gene>
<dbReference type="AlphaFoldDB" id="A0A841U2S0"/>
<sequence>MPNENNVFAYLFKNDFRMNTRRMLTRAWMWGYFAAIAVVLVVVTAVWGGENRFNPRYLLFICFGFPFIAFGISYSILKREWSNGTVGWWLTLPYSRSKLLLAKLAAAAAQAYVLFLIYFIGVLLLELFNVLLHGNAWSEIGEFLTVEGEYLFVVLVISPFMLALGQLAATVARTKLRPLLPLVWIVFALAGNGFGWLNVNAGDDGRIESIAVFGESAAAWLWLLIPASWLIASILFAGAVRLTRKHLIL</sequence>